<protein>
    <submittedName>
        <fullName evidence="2">Uncharacterized protein</fullName>
    </submittedName>
</protein>
<organism evidence="2 3">
    <name type="scientific">Coleophoma cylindrospora</name>
    <dbReference type="NCBI Taxonomy" id="1849047"/>
    <lineage>
        <taxon>Eukaryota</taxon>
        <taxon>Fungi</taxon>
        <taxon>Dikarya</taxon>
        <taxon>Ascomycota</taxon>
        <taxon>Pezizomycotina</taxon>
        <taxon>Leotiomycetes</taxon>
        <taxon>Helotiales</taxon>
        <taxon>Dermateaceae</taxon>
        <taxon>Coleophoma</taxon>
    </lineage>
</organism>
<proteinExistence type="predicted"/>
<dbReference type="OrthoDB" id="5089392at2759"/>
<feature type="compositionally biased region" description="Polar residues" evidence="1">
    <location>
        <begin position="54"/>
        <end position="77"/>
    </location>
</feature>
<evidence type="ECO:0000313" key="2">
    <source>
        <dbReference type="EMBL" id="RDW60531.1"/>
    </source>
</evidence>
<dbReference type="EMBL" id="PDLM01000015">
    <property type="protein sequence ID" value="RDW60531.1"/>
    <property type="molecule type" value="Genomic_DNA"/>
</dbReference>
<feature type="compositionally biased region" description="Basic and acidic residues" evidence="1">
    <location>
        <begin position="39"/>
        <end position="51"/>
    </location>
</feature>
<dbReference type="Proteomes" id="UP000256645">
    <property type="component" value="Unassembled WGS sequence"/>
</dbReference>
<accession>A0A3D8QFN5</accession>
<reference evidence="2 3" key="1">
    <citation type="journal article" date="2018" name="IMA Fungus">
        <title>IMA Genome-F 9: Draft genome sequence of Annulohypoxylon stygium, Aspergillus mulundensis, Berkeleyomyces basicola (syn. Thielaviopsis basicola), Ceratocystis smalleyi, two Cercospora beticola strains, Coleophoma cylindrospora, Fusarium fracticaudum, Phialophora cf. hyalina, and Morchella septimelata.</title>
        <authorList>
            <person name="Wingfield B.D."/>
            <person name="Bills G.F."/>
            <person name="Dong Y."/>
            <person name="Huang W."/>
            <person name="Nel W.J."/>
            <person name="Swalarsk-Parry B.S."/>
            <person name="Vaghefi N."/>
            <person name="Wilken P.M."/>
            <person name="An Z."/>
            <person name="de Beer Z.W."/>
            <person name="De Vos L."/>
            <person name="Chen L."/>
            <person name="Duong T.A."/>
            <person name="Gao Y."/>
            <person name="Hammerbacher A."/>
            <person name="Kikkert J.R."/>
            <person name="Li Y."/>
            <person name="Li H."/>
            <person name="Li K."/>
            <person name="Li Q."/>
            <person name="Liu X."/>
            <person name="Ma X."/>
            <person name="Naidoo K."/>
            <person name="Pethybridge S.J."/>
            <person name="Sun J."/>
            <person name="Steenkamp E.T."/>
            <person name="van der Nest M.A."/>
            <person name="van Wyk S."/>
            <person name="Wingfield M.J."/>
            <person name="Xiong C."/>
            <person name="Yue Q."/>
            <person name="Zhang X."/>
        </authorList>
    </citation>
    <scope>NUCLEOTIDE SEQUENCE [LARGE SCALE GENOMIC DNA]</scope>
    <source>
        <strain evidence="2 3">BP6252</strain>
    </source>
</reference>
<name>A0A3D8QFN5_9HELO</name>
<evidence type="ECO:0000256" key="1">
    <source>
        <dbReference type="SAM" id="MobiDB-lite"/>
    </source>
</evidence>
<feature type="region of interest" description="Disordered" evidence="1">
    <location>
        <begin position="1"/>
        <end position="96"/>
    </location>
</feature>
<keyword evidence="3" id="KW-1185">Reference proteome</keyword>
<sequence>MADATPSLANNYNHQDLAFETLPEQENYHETPQDPVQDFQHHGFLKPDKKRLSSHSTPGTRSTWSTNGSTDLTTTARPASAELHRTEKREEKIGSNEWRGRHSNDWLFGNFSIRATVRKVGRKVVRSVR</sequence>
<evidence type="ECO:0000313" key="3">
    <source>
        <dbReference type="Proteomes" id="UP000256645"/>
    </source>
</evidence>
<comment type="caution">
    <text evidence="2">The sequence shown here is derived from an EMBL/GenBank/DDBJ whole genome shotgun (WGS) entry which is preliminary data.</text>
</comment>
<gene>
    <name evidence="2" type="ORF">BP6252_11914</name>
</gene>
<dbReference type="AlphaFoldDB" id="A0A3D8QFN5"/>
<feature type="compositionally biased region" description="Basic and acidic residues" evidence="1">
    <location>
        <begin position="82"/>
        <end position="96"/>
    </location>
</feature>